<dbReference type="AlphaFoldDB" id="A0A173RSP8"/>
<gene>
    <name evidence="1" type="ORF">GMA92_08545</name>
</gene>
<organism evidence="1 2">
    <name type="scientific">Turicibacter sanguinis</name>
    <dbReference type="NCBI Taxonomy" id="154288"/>
    <lineage>
        <taxon>Bacteria</taxon>
        <taxon>Bacillati</taxon>
        <taxon>Bacillota</taxon>
        <taxon>Erysipelotrichia</taxon>
        <taxon>Erysipelotrichales</taxon>
        <taxon>Turicibacteraceae</taxon>
        <taxon>Turicibacter</taxon>
    </lineage>
</organism>
<proteinExistence type="predicted"/>
<name>A0A173RSP8_9FIRM</name>
<dbReference type="Proteomes" id="UP000487649">
    <property type="component" value="Unassembled WGS sequence"/>
</dbReference>
<dbReference type="GeneID" id="60059298"/>
<dbReference type="OrthoDB" id="1653343at2"/>
<sequence>MAQTLLDIQYGDVFGNVKCEKVVLYGDSEDDGLFMNQLKLVVAGKEIAPLSCELPFGGYAMHLYLGDFLSLGKDQILVVGQSGGSGDYTVLGLVEVEKNQLKLVCRDDEISKQLVFSTQLVNDEQAFVLCDQTQMIFLVEIDDENSLPQVLAPNVIYPIKQPYQDAFSLLVQQRIIGQTNSQTLGMIQSILVFNDQGKLVIQNQYLLEPGYEK</sequence>
<comment type="caution">
    <text evidence="1">The sequence shown here is derived from an EMBL/GenBank/DDBJ whole genome shotgun (WGS) entry which is preliminary data.</text>
</comment>
<evidence type="ECO:0000313" key="1">
    <source>
        <dbReference type="EMBL" id="MTK21468.1"/>
    </source>
</evidence>
<dbReference type="EMBL" id="WMQE01000017">
    <property type="protein sequence ID" value="MTK21468.1"/>
    <property type="molecule type" value="Genomic_DNA"/>
</dbReference>
<evidence type="ECO:0000313" key="2">
    <source>
        <dbReference type="Proteomes" id="UP000487649"/>
    </source>
</evidence>
<accession>A0A173RSP8</accession>
<protein>
    <submittedName>
        <fullName evidence="1">Uncharacterized protein</fullName>
    </submittedName>
</protein>
<dbReference type="RefSeq" id="WP_006783594.1">
    <property type="nucleotide sequence ID" value="NZ_CABJBH010000003.1"/>
</dbReference>
<reference evidence="1 2" key="1">
    <citation type="journal article" date="2019" name="Nat. Med.">
        <title>A library of human gut bacterial isolates paired with longitudinal multiomics data enables mechanistic microbiome research.</title>
        <authorList>
            <person name="Poyet M."/>
            <person name="Groussin M."/>
            <person name="Gibbons S.M."/>
            <person name="Avila-Pacheco J."/>
            <person name="Jiang X."/>
            <person name="Kearney S.M."/>
            <person name="Perrotta A.R."/>
            <person name="Berdy B."/>
            <person name="Zhao S."/>
            <person name="Lieberman T.D."/>
            <person name="Swanson P.K."/>
            <person name="Smith M."/>
            <person name="Roesemann S."/>
            <person name="Alexander J.E."/>
            <person name="Rich S.A."/>
            <person name="Livny J."/>
            <person name="Vlamakis H."/>
            <person name="Clish C."/>
            <person name="Bullock K."/>
            <person name="Deik A."/>
            <person name="Scott J."/>
            <person name="Pierce K.A."/>
            <person name="Xavier R.J."/>
            <person name="Alm E.J."/>
        </authorList>
    </citation>
    <scope>NUCLEOTIDE SEQUENCE [LARGE SCALE GENOMIC DNA]</scope>
    <source>
        <strain evidence="1 2">BIOML-A198</strain>
    </source>
</reference>